<evidence type="ECO:0000313" key="3">
    <source>
        <dbReference type="Proteomes" id="UP001165190"/>
    </source>
</evidence>
<sequence>MSILAWNVRGLGNQGTVRALRNSVAKHKPYIVFLSKTKQKRRYLEKIKMKMKFSSSFYVDPKGIAGGLAIWWNEEVSISVLEYTTNFIDTRVVSQNGDNWFGTFIYGPPYRDEKQPFWEKLANLRENNKSKWLIIGDSNVVLRQEEKTGGKPVNLEEAKHVYELMNSKGLIELPIKGGNYTWFNQRGGVNSILEKLDCIICSAEWSLSFPKALGIMEIAVASDHAPLILLTKGLTRKYKKDFKFESKWLLEETCSQTVTEGWRTSPGEKVTSRFGRKIRNTRSSLIKWSKDNQRRRNEKKQRLEDAIKKLQGRRLSDAELEQFKTLRKELDAEWEGEERYWHQRSRISWLKWGDKNTKFFHATTIQRRRTNAIIKLKGEDGSWIEEPDHIALHLQNHFQKVFKKDHSVDFQSLHEYIPKMITEEMNQELTKEITPEEVKKAVFAMGATKAPGPDGFPGCFYQSFWETVKDDLIEMVLAFFRGGELGAGLNKTNIVLIPKISNPTEVSHFRPISLCNFSFKVITKILSTRLKAILPDIIPPLSQPLCMAAQSMIMLSLPMKLSMP</sequence>
<dbReference type="AlphaFoldDB" id="A0A9W7J8Q3"/>
<organism evidence="2 3">
    <name type="scientific">Hibiscus trionum</name>
    <name type="common">Flower of an hour</name>
    <dbReference type="NCBI Taxonomy" id="183268"/>
    <lineage>
        <taxon>Eukaryota</taxon>
        <taxon>Viridiplantae</taxon>
        <taxon>Streptophyta</taxon>
        <taxon>Embryophyta</taxon>
        <taxon>Tracheophyta</taxon>
        <taxon>Spermatophyta</taxon>
        <taxon>Magnoliopsida</taxon>
        <taxon>eudicotyledons</taxon>
        <taxon>Gunneridae</taxon>
        <taxon>Pentapetalae</taxon>
        <taxon>rosids</taxon>
        <taxon>malvids</taxon>
        <taxon>Malvales</taxon>
        <taxon>Malvaceae</taxon>
        <taxon>Malvoideae</taxon>
        <taxon>Hibiscus</taxon>
    </lineage>
</organism>
<evidence type="ECO:0000259" key="1">
    <source>
        <dbReference type="Pfam" id="PF03372"/>
    </source>
</evidence>
<keyword evidence="3" id="KW-1185">Reference proteome</keyword>
<protein>
    <recommendedName>
        <fullName evidence="1">Endonuclease/exonuclease/phosphatase domain-containing protein</fullName>
    </recommendedName>
</protein>
<dbReference type="GO" id="GO:0003824">
    <property type="term" value="F:catalytic activity"/>
    <property type="evidence" value="ECO:0007669"/>
    <property type="project" value="InterPro"/>
</dbReference>
<dbReference type="Gene3D" id="3.60.10.10">
    <property type="entry name" value="Endonuclease/exonuclease/phosphatase"/>
    <property type="match status" value="1"/>
</dbReference>
<dbReference type="EMBL" id="BSYR01000056">
    <property type="protein sequence ID" value="GMJ10085.1"/>
    <property type="molecule type" value="Genomic_DNA"/>
</dbReference>
<dbReference type="PANTHER" id="PTHR35218:SF9">
    <property type="entry name" value="ENDONUCLEASE_EXONUCLEASE_PHOSPHATASE DOMAIN-CONTAINING PROTEIN"/>
    <property type="match status" value="1"/>
</dbReference>
<proteinExistence type="predicted"/>
<feature type="domain" description="Endonuclease/exonuclease/phosphatase" evidence="1">
    <location>
        <begin position="5"/>
        <end position="166"/>
    </location>
</feature>
<dbReference type="InterPro" id="IPR005135">
    <property type="entry name" value="Endo/exonuclease/phosphatase"/>
</dbReference>
<name>A0A9W7J8Q3_HIBTR</name>
<dbReference type="Pfam" id="PF03372">
    <property type="entry name" value="Exo_endo_phos"/>
    <property type="match status" value="1"/>
</dbReference>
<accession>A0A9W7J8Q3</accession>
<dbReference type="Proteomes" id="UP001165190">
    <property type="component" value="Unassembled WGS sequence"/>
</dbReference>
<evidence type="ECO:0000313" key="2">
    <source>
        <dbReference type="EMBL" id="GMJ10085.1"/>
    </source>
</evidence>
<dbReference type="SUPFAM" id="SSF56219">
    <property type="entry name" value="DNase I-like"/>
    <property type="match status" value="1"/>
</dbReference>
<gene>
    <name evidence="2" type="ORF">HRI_004677700</name>
</gene>
<dbReference type="OrthoDB" id="1107390at2759"/>
<reference evidence="2" key="1">
    <citation type="submission" date="2023-05" db="EMBL/GenBank/DDBJ databases">
        <title>Genome and transcriptome analyses reveal genes involved in the formation of fine ridges on petal epidermal cells in Hibiscus trionum.</title>
        <authorList>
            <person name="Koshimizu S."/>
            <person name="Masuda S."/>
            <person name="Ishii T."/>
            <person name="Shirasu K."/>
            <person name="Hoshino A."/>
            <person name="Arita M."/>
        </authorList>
    </citation>
    <scope>NUCLEOTIDE SEQUENCE</scope>
    <source>
        <strain evidence="2">Hamamatsu line</strain>
    </source>
</reference>
<dbReference type="PANTHER" id="PTHR35218">
    <property type="entry name" value="RNASE H DOMAIN-CONTAINING PROTEIN"/>
    <property type="match status" value="1"/>
</dbReference>
<comment type="caution">
    <text evidence="2">The sequence shown here is derived from an EMBL/GenBank/DDBJ whole genome shotgun (WGS) entry which is preliminary data.</text>
</comment>
<dbReference type="InterPro" id="IPR036691">
    <property type="entry name" value="Endo/exonu/phosph_ase_sf"/>
</dbReference>